<gene>
    <name evidence="2" type="ORF">VST7929_00226</name>
</gene>
<keyword evidence="1" id="KW-0472">Membrane</keyword>
<evidence type="ECO:0000256" key="1">
    <source>
        <dbReference type="SAM" id="Phobius"/>
    </source>
</evidence>
<keyword evidence="3" id="KW-1185">Reference proteome</keyword>
<evidence type="ECO:0000313" key="3">
    <source>
        <dbReference type="Proteomes" id="UP000838672"/>
    </source>
</evidence>
<feature type="transmembrane region" description="Helical" evidence="1">
    <location>
        <begin position="52"/>
        <end position="77"/>
    </location>
</feature>
<name>A0ABN8DPB4_9VIBR</name>
<dbReference type="InterPro" id="IPR010398">
    <property type="entry name" value="DUF997"/>
</dbReference>
<dbReference type="PANTHER" id="PTHR39174:SF1">
    <property type="entry name" value="INNER MEMBRANE PROTEIN"/>
    <property type="match status" value="1"/>
</dbReference>
<protein>
    <recommendedName>
        <fullName evidence="4">DUF997 family protein</fullName>
    </recommendedName>
</protein>
<accession>A0ABN8DPB4</accession>
<evidence type="ECO:0000313" key="2">
    <source>
        <dbReference type="EMBL" id="CAH0532397.1"/>
    </source>
</evidence>
<sequence length="105" mass="12148">MRTLAQRYRQAHREAWWAIALTLAYFAWWYLSAYGLAPQSAQHLTLYWGLPLWFLMACVIGPILFCLLCAAMVKWLYKPMSLELEDHPQAANDNASADKQSKEVL</sequence>
<evidence type="ECO:0008006" key="4">
    <source>
        <dbReference type="Google" id="ProtNLM"/>
    </source>
</evidence>
<reference evidence="2" key="1">
    <citation type="submission" date="2021-11" db="EMBL/GenBank/DDBJ databases">
        <authorList>
            <person name="Rodrigo-Torres L."/>
            <person name="Arahal R. D."/>
            <person name="Lucena T."/>
        </authorList>
    </citation>
    <scope>NUCLEOTIDE SEQUENCE</scope>
    <source>
        <strain evidence="2">CECT 7929</strain>
    </source>
</reference>
<keyword evidence="1" id="KW-0812">Transmembrane</keyword>
<dbReference type="Pfam" id="PF06196">
    <property type="entry name" value="DUF997"/>
    <property type="match status" value="1"/>
</dbReference>
<keyword evidence="1" id="KW-1133">Transmembrane helix</keyword>
<dbReference type="PANTHER" id="PTHR39174">
    <property type="entry name" value="INNER MEMBRANE PROTEIN-RELATED"/>
    <property type="match status" value="1"/>
</dbReference>
<dbReference type="RefSeq" id="WP_237464271.1">
    <property type="nucleotide sequence ID" value="NZ_CAKLDI010000001.1"/>
</dbReference>
<dbReference type="Proteomes" id="UP000838672">
    <property type="component" value="Unassembled WGS sequence"/>
</dbReference>
<comment type="caution">
    <text evidence="2">The sequence shown here is derived from an EMBL/GenBank/DDBJ whole genome shotgun (WGS) entry which is preliminary data.</text>
</comment>
<organism evidence="2 3">
    <name type="scientific">Vibrio stylophorae</name>
    <dbReference type="NCBI Taxonomy" id="659351"/>
    <lineage>
        <taxon>Bacteria</taxon>
        <taxon>Pseudomonadati</taxon>
        <taxon>Pseudomonadota</taxon>
        <taxon>Gammaproteobacteria</taxon>
        <taxon>Vibrionales</taxon>
        <taxon>Vibrionaceae</taxon>
        <taxon>Vibrio</taxon>
    </lineage>
</organism>
<dbReference type="EMBL" id="CAKLDI010000001">
    <property type="protein sequence ID" value="CAH0532397.1"/>
    <property type="molecule type" value="Genomic_DNA"/>
</dbReference>
<proteinExistence type="predicted"/>
<feature type="transmembrane region" description="Helical" evidence="1">
    <location>
        <begin position="15"/>
        <end position="32"/>
    </location>
</feature>